<protein>
    <submittedName>
        <fullName evidence="1">Uncharacterized protein</fullName>
    </submittedName>
</protein>
<keyword evidence="2" id="KW-1185">Reference proteome</keyword>
<sequence>MTSAGRVRRRQTNRARMDHCLPCDWHRLGSIDVEGAPPCEHNRSGLVGPITGRTARGGTCEIASQSPIHVSATERSTYFQRRGDTVNLLRRLSTAADRLETQPCKENRRSRYSGWTARVSDCESSRYEYRLDRGYGRLQNTTGDQRKVDLGRYTARASQRLADKAATRRGLVVRFFIPVERRAIRHHSHRFINMVVLATM</sequence>
<comment type="caution">
    <text evidence="1">The sequence shown here is derived from an EMBL/GenBank/DDBJ whole genome shotgun (WGS) entry which is preliminary data.</text>
</comment>
<evidence type="ECO:0000313" key="2">
    <source>
        <dbReference type="Proteomes" id="UP000318053"/>
    </source>
</evidence>
<dbReference type="Proteomes" id="UP000318053">
    <property type="component" value="Unassembled WGS sequence"/>
</dbReference>
<gene>
    <name evidence="1" type="ORF">CA85_17880</name>
</gene>
<organism evidence="1 2">
    <name type="scientific">Allorhodopirellula solitaria</name>
    <dbReference type="NCBI Taxonomy" id="2527987"/>
    <lineage>
        <taxon>Bacteria</taxon>
        <taxon>Pseudomonadati</taxon>
        <taxon>Planctomycetota</taxon>
        <taxon>Planctomycetia</taxon>
        <taxon>Pirellulales</taxon>
        <taxon>Pirellulaceae</taxon>
        <taxon>Allorhodopirellula</taxon>
    </lineage>
</organism>
<dbReference type="AlphaFoldDB" id="A0A5C5YEG0"/>
<proteinExistence type="predicted"/>
<evidence type="ECO:0000313" key="1">
    <source>
        <dbReference type="EMBL" id="TWT73319.1"/>
    </source>
</evidence>
<reference evidence="1 2" key="1">
    <citation type="submission" date="2019-02" db="EMBL/GenBank/DDBJ databases">
        <title>Deep-cultivation of Planctomycetes and their phenomic and genomic characterization uncovers novel biology.</title>
        <authorList>
            <person name="Wiegand S."/>
            <person name="Jogler M."/>
            <person name="Boedeker C."/>
            <person name="Pinto D."/>
            <person name="Vollmers J."/>
            <person name="Rivas-Marin E."/>
            <person name="Kohn T."/>
            <person name="Peeters S.H."/>
            <person name="Heuer A."/>
            <person name="Rast P."/>
            <person name="Oberbeckmann S."/>
            <person name="Bunk B."/>
            <person name="Jeske O."/>
            <person name="Meyerdierks A."/>
            <person name="Storesund J.E."/>
            <person name="Kallscheuer N."/>
            <person name="Luecker S."/>
            <person name="Lage O.M."/>
            <person name="Pohl T."/>
            <person name="Merkel B.J."/>
            <person name="Hornburger P."/>
            <person name="Mueller R.-W."/>
            <person name="Bruemmer F."/>
            <person name="Labrenz M."/>
            <person name="Spormann A.M."/>
            <person name="Op Den Camp H."/>
            <person name="Overmann J."/>
            <person name="Amann R."/>
            <person name="Jetten M.S.M."/>
            <person name="Mascher T."/>
            <person name="Medema M.H."/>
            <person name="Devos D.P."/>
            <person name="Kaster A.-K."/>
            <person name="Ovreas L."/>
            <person name="Rohde M."/>
            <person name="Galperin M.Y."/>
            <person name="Jogler C."/>
        </authorList>
    </citation>
    <scope>NUCLEOTIDE SEQUENCE [LARGE SCALE GENOMIC DNA]</scope>
    <source>
        <strain evidence="1 2">CA85</strain>
    </source>
</reference>
<dbReference type="EMBL" id="SJPK01000003">
    <property type="protein sequence ID" value="TWT73319.1"/>
    <property type="molecule type" value="Genomic_DNA"/>
</dbReference>
<accession>A0A5C5YEG0</accession>
<name>A0A5C5YEG0_9BACT</name>